<dbReference type="AlphaFoldDB" id="A0A0C2DAP5"/>
<dbReference type="RefSeq" id="WP_146658686.1">
    <property type="nucleotide sequence ID" value="NZ_JMCC02000030.1"/>
</dbReference>
<organism evidence="1 2">
    <name type="scientific">Enhygromyxa salina</name>
    <dbReference type="NCBI Taxonomy" id="215803"/>
    <lineage>
        <taxon>Bacteria</taxon>
        <taxon>Pseudomonadati</taxon>
        <taxon>Myxococcota</taxon>
        <taxon>Polyangia</taxon>
        <taxon>Nannocystales</taxon>
        <taxon>Nannocystaceae</taxon>
        <taxon>Enhygromyxa</taxon>
    </lineage>
</organism>
<proteinExistence type="predicted"/>
<evidence type="ECO:0000313" key="2">
    <source>
        <dbReference type="Proteomes" id="UP000031599"/>
    </source>
</evidence>
<name>A0A0C2DAP5_9BACT</name>
<gene>
    <name evidence="1" type="ORF">DB30_03941</name>
</gene>
<sequence>MSDVAVLLLTEDNSKWAFETIEQLCRRIFDLLAPQVASGEWLTFAPVNDAARAEATAAWKSKKPRDHAKVLRLCRQIAEQVLRSDGFVFFHVDSDVTWGQDRSHNLDTFDEVIRGKVRAIVRGHFAKIDGDGAHGPRVECAMSKLITLTPYYSIEAWLFANVAQLRKLGVTGAVLDAWEADLSKLEQTIKPKQRLSISTRHYPTLARELKPANLYHLGSSFFETVNRAGACGSLIVRLRHRWPDWVRLQYCPEELEDAAR</sequence>
<dbReference type="EMBL" id="JMCC02000030">
    <property type="protein sequence ID" value="KIG16957.1"/>
    <property type="molecule type" value="Genomic_DNA"/>
</dbReference>
<evidence type="ECO:0000313" key="1">
    <source>
        <dbReference type="EMBL" id="KIG16957.1"/>
    </source>
</evidence>
<comment type="caution">
    <text evidence="1">The sequence shown here is derived from an EMBL/GenBank/DDBJ whole genome shotgun (WGS) entry which is preliminary data.</text>
</comment>
<reference evidence="1 2" key="1">
    <citation type="submission" date="2014-12" db="EMBL/GenBank/DDBJ databases">
        <title>Genome assembly of Enhygromyxa salina DSM 15201.</title>
        <authorList>
            <person name="Sharma G."/>
            <person name="Subramanian S."/>
        </authorList>
    </citation>
    <scope>NUCLEOTIDE SEQUENCE [LARGE SCALE GENOMIC DNA]</scope>
    <source>
        <strain evidence="1 2">DSM 15201</strain>
    </source>
</reference>
<accession>A0A0C2DAP5</accession>
<protein>
    <submittedName>
        <fullName evidence="1">Uncharacterized protein</fullName>
    </submittedName>
</protein>
<dbReference type="Proteomes" id="UP000031599">
    <property type="component" value="Unassembled WGS sequence"/>
</dbReference>